<protein>
    <submittedName>
        <fullName evidence="1">Uncharacterized protein</fullName>
    </submittedName>
</protein>
<dbReference type="EMBL" id="BAAADQ010000001">
    <property type="protein sequence ID" value="GAA0532163.1"/>
    <property type="molecule type" value="Genomic_DNA"/>
</dbReference>
<proteinExistence type="predicted"/>
<evidence type="ECO:0000313" key="1">
    <source>
        <dbReference type="EMBL" id="GAA0532163.1"/>
    </source>
</evidence>
<reference evidence="1" key="1">
    <citation type="journal article" date="2014" name="Int. J. Syst. Evol. Microbiol.">
        <title>Complete genome sequence of Corynebacterium casei LMG S-19264T (=DSM 44701T), isolated from a smear-ripened cheese.</title>
        <authorList>
            <consortium name="US DOE Joint Genome Institute (JGI-PGF)"/>
            <person name="Walter F."/>
            <person name="Albersmeier A."/>
            <person name="Kalinowski J."/>
            <person name="Ruckert C."/>
        </authorList>
    </citation>
    <scope>NUCLEOTIDE SEQUENCE</scope>
    <source>
        <strain evidence="1">JCM 14265</strain>
    </source>
</reference>
<reference evidence="1" key="2">
    <citation type="submission" date="2023-12" db="EMBL/GenBank/DDBJ databases">
        <authorList>
            <person name="Sun Q."/>
            <person name="Inoue M."/>
        </authorList>
    </citation>
    <scope>NUCLEOTIDE SEQUENCE</scope>
    <source>
        <strain evidence="1">JCM 14265</strain>
    </source>
</reference>
<sequence>MAPETLFEFIGSHTGFGPSGTVLALASGPVEASGGNAAIGPDRERSRTTERTSPAAILRPPVRRAAVSHRVERLDIGRVTDAR</sequence>
<dbReference type="Proteomes" id="UP001501425">
    <property type="component" value="Unassembled WGS sequence"/>
</dbReference>
<organism evidence="1 2">
    <name type="scientific">Halorubrum ejinorense</name>
    <dbReference type="NCBI Taxonomy" id="425309"/>
    <lineage>
        <taxon>Archaea</taxon>
        <taxon>Methanobacteriati</taxon>
        <taxon>Methanobacteriota</taxon>
        <taxon>Stenosarchaea group</taxon>
        <taxon>Halobacteria</taxon>
        <taxon>Halobacteriales</taxon>
        <taxon>Haloferacaceae</taxon>
        <taxon>Halorubrum</taxon>
    </lineage>
</organism>
<dbReference type="AlphaFoldDB" id="A0AAV3SNH1"/>
<comment type="caution">
    <text evidence="1">The sequence shown here is derived from an EMBL/GenBank/DDBJ whole genome shotgun (WGS) entry which is preliminary data.</text>
</comment>
<gene>
    <name evidence="1" type="ORF">GCM10008994_03610</name>
</gene>
<evidence type="ECO:0000313" key="2">
    <source>
        <dbReference type="Proteomes" id="UP001501425"/>
    </source>
</evidence>
<accession>A0AAV3SNH1</accession>
<name>A0AAV3SNH1_9EURY</name>